<dbReference type="RefSeq" id="XP_025382085.1">
    <property type="nucleotide sequence ID" value="XM_025532511.1"/>
</dbReference>
<evidence type="ECO:0000313" key="1">
    <source>
        <dbReference type="EMBL" id="PWY62093.1"/>
    </source>
</evidence>
<dbReference type="EMBL" id="MSFU01000049">
    <property type="protein sequence ID" value="PWY62093.1"/>
    <property type="molecule type" value="Genomic_DNA"/>
</dbReference>
<dbReference type="GeneID" id="37054473"/>
<organism evidence="1 2">
    <name type="scientific">Aspergillus eucalypticola (strain CBS 122712 / IBT 29274)</name>
    <dbReference type="NCBI Taxonomy" id="1448314"/>
    <lineage>
        <taxon>Eukaryota</taxon>
        <taxon>Fungi</taxon>
        <taxon>Dikarya</taxon>
        <taxon>Ascomycota</taxon>
        <taxon>Pezizomycotina</taxon>
        <taxon>Eurotiomycetes</taxon>
        <taxon>Eurotiomycetidae</taxon>
        <taxon>Eurotiales</taxon>
        <taxon>Aspergillaceae</taxon>
        <taxon>Aspergillus</taxon>
        <taxon>Aspergillus subgen. Circumdati</taxon>
    </lineage>
</organism>
<dbReference type="Proteomes" id="UP000246171">
    <property type="component" value="Unassembled WGS sequence"/>
</dbReference>
<protein>
    <submittedName>
        <fullName evidence="1">Uncharacterized protein</fullName>
    </submittedName>
</protein>
<reference evidence="1" key="1">
    <citation type="submission" date="2016-12" db="EMBL/GenBank/DDBJ databases">
        <title>The genomes of Aspergillus section Nigri reveals drivers in fungal speciation.</title>
        <authorList>
            <consortium name="DOE Joint Genome Institute"/>
            <person name="Vesth T.C."/>
            <person name="Nybo J."/>
            <person name="Theobald S."/>
            <person name="Brandl J."/>
            <person name="Frisvad J.C."/>
            <person name="Nielsen K.F."/>
            <person name="Lyhne E.K."/>
            <person name="Kogle M.E."/>
            <person name="Kuo A."/>
            <person name="Riley R."/>
            <person name="Clum A."/>
            <person name="Nolan M."/>
            <person name="Lipzen A."/>
            <person name="Salamov A."/>
            <person name="Henrissat B."/>
            <person name="Wiebenga A."/>
            <person name="De vries R.P."/>
            <person name="Grigoriev I.V."/>
            <person name="Mortensen U.H."/>
            <person name="Andersen M.R."/>
            <person name="Baker S.E."/>
        </authorList>
    </citation>
    <scope>NUCLEOTIDE SEQUENCE</scope>
    <source>
        <strain evidence="1">CBS 122712</strain>
    </source>
</reference>
<accession>A0A317UJ28</accession>
<evidence type="ECO:0000313" key="2">
    <source>
        <dbReference type="Proteomes" id="UP000246171"/>
    </source>
</evidence>
<dbReference type="VEuPathDB" id="FungiDB:BO83DRAFT_383627"/>
<keyword evidence="2" id="KW-1185">Reference proteome</keyword>
<dbReference type="AlphaFoldDB" id="A0A317UJ28"/>
<name>A0A317UJ28_ASPEC</name>
<comment type="caution">
    <text evidence="1">The sequence shown here is derived from an EMBL/GenBank/DDBJ whole genome shotgun (WGS) entry which is preliminary data.</text>
</comment>
<gene>
    <name evidence="1" type="ORF">BO83DRAFT_383627</name>
</gene>
<sequence length="73" mass="7952">MSPLGQCSLRSVAFPMIWMLSLPSGLSKGQLGGTAAMDLLTNSIIVRQAVGYYTSKCFTTRDLAIQQRIKICI</sequence>
<proteinExistence type="predicted"/>